<protein>
    <submittedName>
        <fullName evidence="1">Uncharacterized protein</fullName>
    </submittedName>
</protein>
<dbReference type="PANTHER" id="PTHR15503">
    <property type="entry name" value="LDOC1 RELATED"/>
    <property type="match status" value="1"/>
</dbReference>
<proteinExistence type="predicted"/>
<keyword evidence="2" id="KW-1185">Reference proteome</keyword>
<gene>
    <name evidence="1" type="ORF">MTR67_026604</name>
</gene>
<dbReference type="InterPro" id="IPR032567">
    <property type="entry name" value="RTL1-rel"/>
</dbReference>
<feature type="non-terminal residue" evidence="1">
    <location>
        <position position="1"/>
    </location>
</feature>
<dbReference type="EMBL" id="CP133617">
    <property type="protein sequence ID" value="WMV33219.1"/>
    <property type="molecule type" value="Genomic_DNA"/>
</dbReference>
<accession>A0AAF0TUY9</accession>
<dbReference type="Proteomes" id="UP001234989">
    <property type="component" value="Chromosome 6"/>
</dbReference>
<evidence type="ECO:0000313" key="2">
    <source>
        <dbReference type="Proteomes" id="UP001234989"/>
    </source>
</evidence>
<dbReference type="InterPro" id="IPR043502">
    <property type="entry name" value="DNA/RNA_pol_sf"/>
</dbReference>
<dbReference type="SUPFAM" id="SSF56672">
    <property type="entry name" value="DNA/RNA polymerases"/>
    <property type="match status" value="1"/>
</dbReference>
<evidence type="ECO:0000313" key="1">
    <source>
        <dbReference type="EMBL" id="WMV33219.1"/>
    </source>
</evidence>
<dbReference type="AlphaFoldDB" id="A0AAF0TUY9"/>
<name>A0AAF0TUY9_SOLVR</name>
<dbReference type="PANTHER" id="PTHR15503:SF45">
    <property type="entry name" value="RNA-DIRECTED DNA POLYMERASE HOMOLOG"/>
    <property type="match status" value="1"/>
</dbReference>
<sequence length="66" mass="7320">LKELKEKFKDLLDKGFIRPSISPGGASVLFFRKKDGSLRHFVSGKGIEVHPKKTDAVKSCPRPLSP</sequence>
<organism evidence="1 2">
    <name type="scientific">Solanum verrucosum</name>
    <dbReference type="NCBI Taxonomy" id="315347"/>
    <lineage>
        <taxon>Eukaryota</taxon>
        <taxon>Viridiplantae</taxon>
        <taxon>Streptophyta</taxon>
        <taxon>Embryophyta</taxon>
        <taxon>Tracheophyta</taxon>
        <taxon>Spermatophyta</taxon>
        <taxon>Magnoliopsida</taxon>
        <taxon>eudicotyledons</taxon>
        <taxon>Gunneridae</taxon>
        <taxon>Pentapetalae</taxon>
        <taxon>asterids</taxon>
        <taxon>lamiids</taxon>
        <taxon>Solanales</taxon>
        <taxon>Solanaceae</taxon>
        <taxon>Solanoideae</taxon>
        <taxon>Solaneae</taxon>
        <taxon>Solanum</taxon>
    </lineage>
</organism>
<reference evidence="1" key="1">
    <citation type="submission" date="2023-08" db="EMBL/GenBank/DDBJ databases">
        <title>A de novo genome assembly of Solanum verrucosum Schlechtendal, a Mexican diploid species geographically isolated from the other diploid A-genome species in potato relatives.</title>
        <authorList>
            <person name="Hosaka K."/>
        </authorList>
    </citation>
    <scope>NUCLEOTIDE SEQUENCE</scope>
    <source>
        <tissue evidence="1">Young leaves</tissue>
    </source>
</reference>
<dbReference type="Gene3D" id="3.10.10.10">
    <property type="entry name" value="HIV Type 1 Reverse Transcriptase, subunit A, domain 1"/>
    <property type="match status" value="1"/>
</dbReference>